<organism evidence="2 3">
    <name type="scientific">Thalassiosira oceanica</name>
    <name type="common">Marine diatom</name>
    <dbReference type="NCBI Taxonomy" id="159749"/>
    <lineage>
        <taxon>Eukaryota</taxon>
        <taxon>Sar</taxon>
        <taxon>Stramenopiles</taxon>
        <taxon>Ochrophyta</taxon>
        <taxon>Bacillariophyta</taxon>
        <taxon>Coscinodiscophyceae</taxon>
        <taxon>Thalassiosirophycidae</taxon>
        <taxon>Thalassiosirales</taxon>
        <taxon>Thalassiosiraceae</taxon>
        <taxon>Thalassiosira</taxon>
    </lineage>
</organism>
<reference evidence="2 3" key="1">
    <citation type="journal article" date="2012" name="Genome Biol.">
        <title>Genome and low-iron response of an oceanic diatom adapted to chronic iron limitation.</title>
        <authorList>
            <person name="Lommer M."/>
            <person name="Specht M."/>
            <person name="Roy A.S."/>
            <person name="Kraemer L."/>
            <person name="Andreson R."/>
            <person name="Gutowska M.A."/>
            <person name="Wolf J."/>
            <person name="Bergner S.V."/>
            <person name="Schilhabel M.B."/>
            <person name="Klostermeier U.C."/>
            <person name="Beiko R.G."/>
            <person name="Rosenstiel P."/>
            <person name="Hippler M."/>
            <person name="Laroche J."/>
        </authorList>
    </citation>
    <scope>NUCLEOTIDE SEQUENCE [LARGE SCALE GENOMIC DNA]</scope>
    <source>
        <strain evidence="2 3">CCMP1005</strain>
    </source>
</reference>
<evidence type="ECO:0000313" key="3">
    <source>
        <dbReference type="Proteomes" id="UP000266841"/>
    </source>
</evidence>
<feature type="non-terminal residue" evidence="2">
    <location>
        <position position="1"/>
    </location>
</feature>
<proteinExistence type="predicted"/>
<evidence type="ECO:0000256" key="1">
    <source>
        <dbReference type="SAM" id="MobiDB-lite"/>
    </source>
</evidence>
<protein>
    <submittedName>
        <fullName evidence="2">Uncharacterized protein</fullName>
    </submittedName>
</protein>
<feature type="region of interest" description="Disordered" evidence="1">
    <location>
        <begin position="1"/>
        <end position="68"/>
    </location>
</feature>
<keyword evidence="3" id="KW-1185">Reference proteome</keyword>
<dbReference type="Proteomes" id="UP000266841">
    <property type="component" value="Unassembled WGS sequence"/>
</dbReference>
<dbReference type="AlphaFoldDB" id="K0TR06"/>
<dbReference type="EMBL" id="AGNL01001508">
    <property type="protein sequence ID" value="EJK76962.1"/>
    <property type="molecule type" value="Genomic_DNA"/>
</dbReference>
<sequence length="68" mass="7014">GPPLLPAPRDGMPPRAEPAPRDKTAVPTDGGRVLRAPRRAAGDGRRGPGDRRDGAEARGGREGDDAPP</sequence>
<gene>
    <name evidence="2" type="ORF">THAOC_01245</name>
</gene>
<feature type="compositionally biased region" description="Basic and acidic residues" evidence="1">
    <location>
        <begin position="40"/>
        <end position="68"/>
    </location>
</feature>
<accession>K0TR06</accession>
<comment type="caution">
    <text evidence="2">The sequence shown here is derived from an EMBL/GenBank/DDBJ whole genome shotgun (WGS) entry which is preliminary data.</text>
</comment>
<evidence type="ECO:0000313" key="2">
    <source>
        <dbReference type="EMBL" id="EJK76962.1"/>
    </source>
</evidence>
<name>K0TR06_THAOC</name>